<protein>
    <submittedName>
        <fullName evidence="1">Uncharacterized protein</fullName>
    </submittedName>
</protein>
<dbReference type="EMBL" id="FNDO01000085">
    <property type="protein sequence ID" value="SDI87282.1"/>
    <property type="molecule type" value="Genomic_DNA"/>
</dbReference>
<dbReference type="RefSeq" id="WP_081352755.1">
    <property type="nucleotide sequence ID" value="NZ_FNDO01000085.1"/>
</dbReference>
<proteinExistence type="predicted"/>
<dbReference type="AlphaFoldDB" id="A0A1G8P4C3"/>
<reference evidence="2" key="1">
    <citation type="submission" date="2016-10" db="EMBL/GenBank/DDBJ databases">
        <authorList>
            <person name="Varghese N."/>
            <person name="Submissions S."/>
        </authorList>
    </citation>
    <scope>NUCLEOTIDE SEQUENCE [LARGE SCALE GENOMIC DNA]</scope>
    <source>
        <strain evidence="2">NLAE-zl-C57</strain>
    </source>
</reference>
<evidence type="ECO:0000313" key="2">
    <source>
        <dbReference type="Proteomes" id="UP000181870"/>
    </source>
</evidence>
<gene>
    <name evidence="1" type="ORF">SAMN05192582_10853</name>
</gene>
<name>A0A1G8P4C3_BACOV</name>
<sequence length="198" mass="22659">MTKSTGNELYTTFYNKYIKNKTLTPRSYALTLKNLKTGESSYIRGYWNKKEGVKLMEGTYEVTGTSSPIYNSYLYQKLDTVYLAFKENIAINSNTTSVNLSAKYNSFMLMFDTDNTKSIEYGYGENSSNNIVLSKVDNIYYMFLDKLSIAGNDRLRIKRTSGSESNIGISKTPFENGKYYYFNDITNSFDVPPMEQGN</sequence>
<dbReference type="Proteomes" id="UP000181870">
    <property type="component" value="Unassembled WGS sequence"/>
</dbReference>
<organism evidence="1 2">
    <name type="scientific">Bacteroides ovatus</name>
    <dbReference type="NCBI Taxonomy" id="28116"/>
    <lineage>
        <taxon>Bacteria</taxon>
        <taxon>Pseudomonadati</taxon>
        <taxon>Bacteroidota</taxon>
        <taxon>Bacteroidia</taxon>
        <taxon>Bacteroidales</taxon>
        <taxon>Bacteroidaceae</taxon>
        <taxon>Bacteroides</taxon>
    </lineage>
</organism>
<accession>A0A1G8P4C3</accession>
<evidence type="ECO:0000313" key="1">
    <source>
        <dbReference type="EMBL" id="SDI87282.1"/>
    </source>
</evidence>